<reference evidence="1" key="1">
    <citation type="submission" date="2022-04" db="EMBL/GenBank/DDBJ databases">
        <title>A functionally conserved STORR gene fusion in Papaver species that diverged 16.8 million years ago.</title>
        <authorList>
            <person name="Catania T."/>
        </authorList>
    </citation>
    <scope>NUCLEOTIDE SEQUENCE</scope>
    <source>
        <strain evidence="1">S-188037</strain>
    </source>
</reference>
<dbReference type="EMBL" id="JAJJMB010007708">
    <property type="protein sequence ID" value="KAI3928407.1"/>
    <property type="molecule type" value="Genomic_DNA"/>
</dbReference>
<sequence length="127" mass="14263">MCPQSSTFCTSLHVSPASTLDPQMQFLQPGSSLTEYMMPQTHTILPIQLQGENLAAYQQYEGQQIMNGGHSELLGDVIRAGTFDWATGRTIDTTRTDNIISQQNGLQIQPKRFEFIMNHENQNAQMD</sequence>
<organism evidence="1 2">
    <name type="scientific">Papaver atlanticum</name>
    <dbReference type="NCBI Taxonomy" id="357466"/>
    <lineage>
        <taxon>Eukaryota</taxon>
        <taxon>Viridiplantae</taxon>
        <taxon>Streptophyta</taxon>
        <taxon>Embryophyta</taxon>
        <taxon>Tracheophyta</taxon>
        <taxon>Spermatophyta</taxon>
        <taxon>Magnoliopsida</taxon>
        <taxon>Ranunculales</taxon>
        <taxon>Papaveraceae</taxon>
        <taxon>Papaveroideae</taxon>
        <taxon>Papaver</taxon>
    </lineage>
</organism>
<name>A0AAD4SY12_9MAGN</name>
<dbReference type="AlphaFoldDB" id="A0AAD4SY12"/>
<keyword evidence="2" id="KW-1185">Reference proteome</keyword>
<protein>
    <submittedName>
        <fullName evidence="1">Uncharacterized protein</fullName>
    </submittedName>
</protein>
<evidence type="ECO:0000313" key="1">
    <source>
        <dbReference type="EMBL" id="KAI3928407.1"/>
    </source>
</evidence>
<accession>A0AAD4SY12</accession>
<evidence type="ECO:0000313" key="2">
    <source>
        <dbReference type="Proteomes" id="UP001202328"/>
    </source>
</evidence>
<feature type="non-terminal residue" evidence="1">
    <location>
        <position position="127"/>
    </location>
</feature>
<gene>
    <name evidence="1" type="ORF">MKW98_024008</name>
</gene>
<proteinExistence type="predicted"/>
<dbReference type="Proteomes" id="UP001202328">
    <property type="component" value="Unassembled WGS sequence"/>
</dbReference>
<comment type="caution">
    <text evidence="1">The sequence shown here is derived from an EMBL/GenBank/DDBJ whole genome shotgun (WGS) entry which is preliminary data.</text>
</comment>